<keyword evidence="6 10" id="KW-0472">Membrane</keyword>
<feature type="transmembrane region" description="Helical" evidence="10">
    <location>
        <begin position="62"/>
        <end position="83"/>
    </location>
</feature>
<dbReference type="Proteomes" id="UP000049127">
    <property type="component" value="Unassembled WGS sequence"/>
</dbReference>
<evidence type="ECO:0000256" key="1">
    <source>
        <dbReference type="ARBA" id="ARBA00004141"/>
    </source>
</evidence>
<evidence type="ECO:0000256" key="5">
    <source>
        <dbReference type="ARBA" id="ARBA00023065"/>
    </source>
</evidence>
<dbReference type="GO" id="GO:0034707">
    <property type="term" value="C:chloride channel complex"/>
    <property type="evidence" value="ECO:0007669"/>
    <property type="project" value="UniProtKB-KW"/>
</dbReference>
<evidence type="ECO:0000256" key="3">
    <source>
        <dbReference type="ARBA" id="ARBA00022692"/>
    </source>
</evidence>
<feature type="transmembrane region" description="Helical" evidence="10">
    <location>
        <begin position="274"/>
        <end position="292"/>
    </location>
</feature>
<comment type="subcellular location">
    <subcellularLocation>
        <location evidence="1">Membrane</location>
        <topology evidence="1">Multi-pass membrane protein</topology>
    </subcellularLocation>
</comment>
<evidence type="ECO:0000256" key="10">
    <source>
        <dbReference type="SAM" id="Phobius"/>
    </source>
</evidence>
<dbReference type="RefSeq" id="WP_055342000.1">
    <property type="nucleotide sequence ID" value="NZ_CDNI01000003.1"/>
</dbReference>
<dbReference type="PANTHER" id="PTHR43427">
    <property type="entry name" value="CHLORIDE CHANNEL PROTEIN CLC-E"/>
    <property type="match status" value="1"/>
</dbReference>
<evidence type="ECO:0000256" key="9">
    <source>
        <dbReference type="ARBA" id="ARBA00023303"/>
    </source>
</evidence>
<evidence type="ECO:0000256" key="7">
    <source>
        <dbReference type="ARBA" id="ARBA00023173"/>
    </source>
</evidence>
<dbReference type="InterPro" id="IPR050368">
    <property type="entry name" value="ClC-type_chloride_channel"/>
</dbReference>
<dbReference type="OrthoDB" id="9812438at2"/>
<keyword evidence="8" id="KW-0868">Chloride</keyword>
<feature type="transmembrane region" description="Helical" evidence="10">
    <location>
        <begin position="235"/>
        <end position="253"/>
    </location>
</feature>
<feature type="transmembrane region" description="Helical" evidence="10">
    <location>
        <begin position="404"/>
        <end position="424"/>
    </location>
</feature>
<dbReference type="InterPro" id="IPR014743">
    <property type="entry name" value="Cl-channel_core"/>
</dbReference>
<sequence>MENLSEEIEEHKRYSNKFKIKIVLESIFIGCVAGFIVSLYRLCSSYAGSVSIDIYKFMLDHTSYIILGILVFATIGYIVGYSVEKDPMISGSGIPQIEGCIKGKLKILHSFRILVSKFINGVLAMGAGLSLGIEGPSIQLGASFAHGISQKFKLEKKEQMILYSSGAGAGLAAAFNAPFAGVMFTLEEVHKSFSPILFVTSIAACVSSDLMTWVFLGETHTIIVGKVLDIPAKYYIVLIILGILIGFCGVIYNKGLLNTMKIYSKIKLSLRYKMIIPFMFAIGFGMLLPQVLGGGDKLMNNIFSTGITLKLAIILLVGKYVFSLISFAPGTPGGILFPVLTLGGLVGVIFSKLSIIILGLDPAFINNFILLSMAGMFSSVVRAPITGFILVFEMTGSLTQLGPIIVVCGVAYLVANLLECPPIYDSLLENKMKIQEKAEKTKVS</sequence>
<protein>
    <submittedName>
        <fullName evidence="11">Protein ClcA</fullName>
    </submittedName>
</protein>
<evidence type="ECO:0000313" key="12">
    <source>
        <dbReference type="Proteomes" id="UP000049127"/>
    </source>
</evidence>
<dbReference type="GO" id="GO:0005254">
    <property type="term" value="F:chloride channel activity"/>
    <property type="evidence" value="ECO:0007669"/>
    <property type="project" value="UniProtKB-KW"/>
</dbReference>
<dbReference type="PRINTS" id="PR00762">
    <property type="entry name" value="CLCHANNEL"/>
</dbReference>
<keyword evidence="5" id="KW-0406">Ion transport</keyword>
<dbReference type="SUPFAM" id="SSF81340">
    <property type="entry name" value="Clc chloride channel"/>
    <property type="match status" value="1"/>
</dbReference>
<feature type="transmembrane region" description="Helical" evidence="10">
    <location>
        <begin position="161"/>
        <end position="184"/>
    </location>
</feature>
<reference evidence="11 12" key="1">
    <citation type="submission" date="2015-01" db="EMBL/GenBank/DDBJ databases">
        <authorList>
            <person name="Aslett A.Martin."/>
            <person name="De Silva Nishadi"/>
        </authorList>
    </citation>
    <scope>NUCLEOTIDE SEQUENCE [LARGE SCALE GENOMIC DNA]</scope>
    <source>
        <strain evidence="11 12">R28058</strain>
    </source>
</reference>
<keyword evidence="9" id="KW-0407">Ion channel</keyword>
<evidence type="ECO:0000256" key="6">
    <source>
        <dbReference type="ARBA" id="ARBA00023136"/>
    </source>
</evidence>
<gene>
    <name evidence="11" type="primary">clcA_3</name>
    <name evidence="11" type="ORF">R28058_15491</name>
</gene>
<feature type="transmembrane region" description="Helical" evidence="10">
    <location>
        <begin position="298"/>
        <end position="322"/>
    </location>
</feature>
<keyword evidence="3 10" id="KW-0812">Transmembrane</keyword>
<name>A0A0C7G6T2_PARSO</name>
<accession>A0A0C7G6T2</accession>
<keyword evidence="7" id="KW-0869">Chloride channel</keyword>
<feature type="transmembrane region" description="Helical" evidence="10">
    <location>
        <begin position="196"/>
        <end position="215"/>
    </location>
</feature>
<proteinExistence type="predicted"/>
<dbReference type="EMBL" id="CEKZ01000003">
    <property type="protein sequence ID" value="CEQ03816.1"/>
    <property type="molecule type" value="Genomic_DNA"/>
</dbReference>
<keyword evidence="4 10" id="KW-1133">Transmembrane helix</keyword>
<keyword evidence="2" id="KW-0813">Transport</keyword>
<evidence type="ECO:0000256" key="2">
    <source>
        <dbReference type="ARBA" id="ARBA00022448"/>
    </source>
</evidence>
<dbReference type="Pfam" id="PF00654">
    <property type="entry name" value="Voltage_CLC"/>
    <property type="match status" value="1"/>
</dbReference>
<organism evidence="11 12">
    <name type="scientific">Paraclostridium sordellii</name>
    <name type="common">Clostridium sordellii</name>
    <dbReference type="NCBI Taxonomy" id="1505"/>
    <lineage>
        <taxon>Bacteria</taxon>
        <taxon>Bacillati</taxon>
        <taxon>Bacillota</taxon>
        <taxon>Clostridia</taxon>
        <taxon>Peptostreptococcales</taxon>
        <taxon>Peptostreptococcaceae</taxon>
        <taxon>Paraclostridium</taxon>
    </lineage>
</organism>
<evidence type="ECO:0000256" key="8">
    <source>
        <dbReference type="ARBA" id="ARBA00023214"/>
    </source>
</evidence>
<dbReference type="InterPro" id="IPR001807">
    <property type="entry name" value="ClC"/>
</dbReference>
<feature type="transmembrane region" description="Helical" evidence="10">
    <location>
        <begin position="22"/>
        <end position="42"/>
    </location>
</feature>
<evidence type="ECO:0000313" key="11">
    <source>
        <dbReference type="EMBL" id="CEQ03816.1"/>
    </source>
</evidence>
<feature type="transmembrane region" description="Helical" evidence="10">
    <location>
        <begin position="334"/>
        <end position="358"/>
    </location>
</feature>
<dbReference type="Gene3D" id="1.10.3080.10">
    <property type="entry name" value="Clc chloride channel"/>
    <property type="match status" value="1"/>
</dbReference>
<evidence type="ECO:0000256" key="4">
    <source>
        <dbReference type="ARBA" id="ARBA00022989"/>
    </source>
</evidence>
<dbReference type="CDD" id="cd01031">
    <property type="entry name" value="EriC"/>
    <property type="match status" value="1"/>
</dbReference>
<dbReference type="PANTHER" id="PTHR43427:SF6">
    <property type="entry name" value="CHLORIDE CHANNEL PROTEIN CLC-E"/>
    <property type="match status" value="1"/>
</dbReference>
<dbReference type="AlphaFoldDB" id="A0A0C7G6T2"/>
<feature type="transmembrane region" description="Helical" evidence="10">
    <location>
        <begin position="364"/>
        <end position="392"/>
    </location>
</feature>
<feature type="transmembrane region" description="Helical" evidence="10">
    <location>
        <begin position="114"/>
        <end position="133"/>
    </location>
</feature>